<sequence length="1120" mass="124303">MAQSQPSNSTSNQSRTPIRRVSYLIPLLSNNTTITTPTLQIPPPGLARNPTRISNPRPLIIPIESKIPIINQNQLIKQDNLLPRHSLGINAFAIDLSTHIQDREGPQGILYTGAKDGLIAAWELGLPTKLRANQFINHDVIYENQYEIDHDQLSKIKIPQTTLRQCVQSHTDWCNDILLCNHNQTLISASSDRTLKAWSPHSPEQSCSPTTIGSHNDYVKCLAYSRLSGWVASGGLDRKIKLWDLKEGRDHSIAEESLESSIYSLATISEGTILAAGSPSKAIKIYDPRSSMIEQFKLVGHTDNVRSILISNDGTQLLSGSSDSSIKLWDLRLQRCLQTFTHHSSPVWSISSLHPRLEIFHSGDRAGYVCKVDLETQGIEGECVVLCKVDSDDEQVNIFETMGNENVVRIVSVDDTFVWTASGSSSVKRWKDVPTRAQRRKTHLKLNESTESQPTTTKVVEPSNSRTSPSTPAPRPRQIIEEIYPQPKITEDSIDGLPLDSLVPLISPNNPIGPPPLVSYSHHDSHQPLESTLSLSRYPTLTTTEDHSRPTFSQRHSSTSPEPIKTNQNQAWQLFRLRDSSADAIPLREAPDSIIEGRAGLIKCELLNDRRHVISIDTIGTLALWDIVSCVCKGIFTTEGLRASTASTISSESSGSDPSPKALVASDLVALVKDRIEGNASVSNWCTVETQTGLLTVHLDEQKVFDAEVYADESGLEIEDLKDDSRICLGKWVLRNLFDGFVAYQQARRLEDVPAQYRPRSSSEPFVGAAINVQQQQQQPPRTPGMTISLARAAATATLPPAIPDQSHRSRAGMRPQTEAFEAGLPMLAETDEQNLFKASNPNSSQSSLSPQLNTNEDPPAGTSSSSTTILGRLRALSRNHSKLNRRPELPLHPPPLPRAQSHHVTSSTTSNNDELQRKQRYQATLLQSILSRPFTPCPPTEAPKLDIPLSTAILISEESDSSGAWEVTYRGLVSTTEEDAVALEAVAPGWLLEFLYGNRTIGKEGAKVTFVLLPMVEEEEEKDRLKELPNGNARLTASKVLRIRKVFIYVTQKLEIQMNQNQKSEEIIELFCNGTSLDWNMSLGAVKQFIWRKGGDVEILYRWRRKEIEMGAKEGMLYF</sequence>
<feature type="region of interest" description="Disordered" evidence="5">
    <location>
        <begin position="430"/>
        <end position="479"/>
    </location>
</feature>
<feature type="repeat" description="WD" evidence="4">
    <location>
        <begin position="298"/>
        <end position="339"/>
    </location>
</feature>
<dbReference type="AlphaFoldDB" id="A0A9P6T592"/>
<organism evidence="6 7">
    <name type="scientific">Cronartium quercuum f. sp. fusiforme G11</name>
    <dbReference type="NCBI Taxonomy" id="708437"/>
    <lineage>
        <taxon>Eukaryota</taxon>
        <taxon>Fungi</taxon>
        <taxon>Dikarya</taxon>
        <taxon>Basidiomycota</taxon>
        <taxon>Pucciniomycotina</taxon>
        <taxon>Pucciniomycetes</taxon>
        <taxon>Pucciniales</taxon>
        <taxon>Coleosporiaceae</taxon>
        <taxon>Cronartium</taxon>
    </lineage>
</organism>
<dbReference type="PANTHER" id="PTHR19862">
    <property type="entry name" value="WD REPEAT-CONTAINING PROTEIN 48"/>
    <property type="match status" value="1"/>
</dbReference>
<feature type="region of interest" description="Disordered" evidence="5">
    <location>
        <begin position="838"/>
        <end position="916"/>
    </location>
</feature>
<feature type="compositionally biased region" description="Polar residues" evidence="5">
    <location>
        <begin position="447"/>
        <end position="458"/>
    </location>
</feature>
<dbReference type="PROSITE" id="PS50082">
    <property type="entry name" value="WD_REPEATS_2"/>
    <property type="match status" value="3"/>
</dbReference>
<comment type="similarity">
    <text evidence="1">Belongs to the WD repeat WDR48 family.</text>
</comment>
<feature type="repeat" description="WD" evidence="4">
    <location>
        <begin position="212"/>
        <end position="253"/>
    </location>
</feature>
<dbReference type="SMART" id="SM00320">
    <property type="entry name" value="WD40"/>
    <property type="match status" value="7"/>
</dbReference>
<dbReference type="OrthoDB" id="2421129at2759"/>
<feature type="compositionally biased region" description="Polar residues" evidence="5">
    <location>
        <begin position="528"/>
        <end position="543"/>
    </location>
</feature>
<dbReference type="Gene3D" id="2.130.10.10">
    <property type="entry name" value="YVTN repeat-like/Quinoprotein amine dehydrogenase"/>
    <property type="match status" value="2"/>
</dbReference>
<feature type="repeat" description="WD" evidence="4">
    <location>
        <begin position="167"/>
        <end position="199"/>
    </location>
</feature>
<dbReference type="InterPro" id="IPR021772">
    <property type="entry name" value="WDR48/Bun107"/>
</dbReference>
<evidence type="ECO:0000256" key="5">
    <source>
        <dbReference type="SAM" id="MobiDB-lite"/>
    </source>
</evidence>
<dbReference type="InterPro" id="IPR020472">
    <property type="entry name" value="WD40_PAC1"/>
</dbReference>
<proteinExistence type="inferred from homology"/>
<feature type="compositionally biased region" description="Basic residues" evidence="5">
    <location>
        <begin position="876"/>
        <end position="885"/>
    </location>
</feature>
<dbReference type="InterPro" id="IPR019775">
    <property type="entry name" value="WD40_repeat_CS"/>
</dbReference>
<evidence type="ECO:0000256" key="1">
    <source>
        <dbReference type="ARBA" id="ARBA00006917"/>
    </source>
</evidence>
<dbReference type="GO" id="GO:0000724">
    <property type="term" value="P:double-strand break repair via homologous recombination"/>
    <property type="evidence" value="ECO:0007669"/>
    <property type="project" value="TreeGrafter"/>
</dbReference>
<feature type="compositionally biased region" description="Low complexity" evidence="5">
    <location>
        <begin position="840"/>
        <end position="853"/>
    </location>
</feature>
<evidence type="ECO:0000256" key="4">
    <source>
        <dbReference type="PROSITE-ProRule" id="PRU00221"/>
    </source>
</evidence>
<keyword evidence="7" id="KW-1185">Reference proteome</keyword>
<dbReference type="PROSITE" id="PS50294">
    <property type="entry name" value="WD_REPEATS_REGION"/>
    <property type="match status" value="2"/>
</dbReference>
<feature type="compositionally biased region" description="Polar residues" evidence="5">
    <location>
        <begin position="854"/>
        <end position="870"/>
    </location>
</feature>
<dbReference type="PANTHER" id="PTHR19862:SF14">
    <property type="entry name" value="WD REPEAT-CONTAINING PROTEIN 48"/>
    <property type="match status" value="1"/>
</dbReference>
<dbReference type="PROSITE" id="PS00678">
    <property type="entry name" value="WD_REPEATS_1"/>
    <property type="match status" value="2"/>
</dbReference>
<dbReference type="Pfam" id="PF00400">
    <property type="entry name" value="WD40"/>
    <property type="match status" value="3"/>
</dbReference>
<keyword evidence="2 4" id="KW-0853">WD repeat</keyword>
<dbReference type="InterPro" id="IPR036322">
    <property type="entry name" value="WD40_repeat_dom_sf"/>
</dbReference>
<dbReference type="PRINTS" id="PR00320">
    <property type="entry name" value="GPROTEINBRPT"/>
</dbReference>
<dbReference type="Pfam" id="PF11816">
    <property type="entry name" value="DUF3337"/>
    <property type="match status" value="1"/>
</dbReference>
<dbReference type="Proteomes" id="UP000886653">
    <property type="component" value="Unassembled WGS sequence"/>
</dbReference>
<evidence type="ECO:0008006" key="8">
    <source>
        <dbReference type="Google" id="ProtNLM"/>
    </source>
</evidence>
<dbReference type="GO" id="GO:0043130">
    <property type="term" value="F:ubiquitin binding"/>
    <property type="evidence" value="ECO:0007669"/>
    <property type="project" value="TreeGrafter"/>
</dbReference>
<keyword evidence="3" id="KW-0677">Repeat</keyword>
<feature type="region of interest" description="Disordered" evidence="5">
    <location>
        <begin position="516"/>
        <end position="565"/>
    </location>
</feature>
<gene>
    <name evidence="6" type="ORF">CROQUDRAFT_666249</name>
</gene>
<feature type="compositionally biased region" description="Polar residues" evidence="5">
    <location>
        <begin position="550"/>
        <end position="565"/>
    </location>
</feature>
<dbReference type="SUPFAM" id="SSF50978">
    <property type="entry name" value="WD40 repeat-like"/>
    <property type="match status" value="1"/>
</dbReference>
<evidence type="ECO:0000256" key="2">
    <source>
        <dbReference type="ARBA" id="ARBA00022574"/>
    </source>
</evidence>
<dbReference type="InterPro" id="IPR001680">
    <property type="entry name" value="WD40_rpt"/>
</dbReference>
<evidence type="ECO:0000313" key="6">
    <source>
        <dbReference type="EMBL" id="KAG0139612.1"/>
    </source>
</evidence>
<name>A0A9P6T592_9BASI</name>
<dbReference type="CDD" id="cd00200">
    <property type="entry name" value="WD40"/>
    <property type="match status" value="1"/>
</dbReference>
<dbReference type="InterPro" id="IPR051246">
    <property type="entry name" value="WDR48"/>
</dbReference>
<dbReference type="InterPro" id="IPR015943">
    <property type="entry name" value="WD40/YVTN_repeat-like_dom_sf"/>
</dbReference>
<dbReference type="EMBL" id="MU167553">
    <property type="protein sequence ID" value="KAG0139612.1"/>
    <property type="molecule type" value="Genomic_DNA"/>
</dbReference>
<protein>
    <recommendedName>
        <fullName evidence="8">WD40 repeat-like protein</fullName>
    </recommendedName>
</protein>
<accession>A0A9P6T592</accession>
<reference evidence="6" key="1">
    <citation type="submission" date="2013-11" db="EMBL/GenBank/DDBJ databases">
        <title>Genome sequence of the fusiform rust pathogen reveals effectors for host alternation and coevolution with pine.</title>
        <authorList>
            <consortium name="DOE Joint Genome Institute"/>
            <person name="Smith K."/>
            <person name="Pendleton A."/>
            <person name="Kubisiak T."/>
            <person name="Anderson C."/>
            <person name="Salamov A."/>
            <person name="Aerts A."/>
            <person name="Riley R."/>
            <person name="Clum A."/>
            <person name="Lindquist E."/>
            <person name="Ence D."/>
            <person name="Campbell M."/>
            <person name="Kronenberg Z."/>
            <person name="Feau N."/>
            <person name="Dhillon B."/>
            <person name="Hamelin R."/>
            <person name="Burleigh J."/>
            <person name="Smith J."/>
            <person name="Yandell M."/>
            <person name="Nelson C."/>
            <person name="Grigoriev I."/>
            <person name="Davis J."/>
        </authorList>
    </citation>
    <scope>NUCLEOTIDE SEQUENCE</scope>
    <source>
        <strain evidence="6">G11</strain>
    </source>
</reference>
<evidence type="ECO:0000256" key="3">
    <source>
        <dbReference type="ARBA" id="ARBA00022737"/>
    </source>
</evidence>
<comment type="caution">
    <text evidence="6">The sequence shown here is derived from an EMBL/GenBank/DDBJ whole genome shotgun (WGS) entry which is preliminary data.</text>
</comment>
<evidence type="ECO:0000313" key="7">
    <source>
        <dbReference type="Proteomes" id="UP000886653"/>
    </source>
</evidence>